<dbReference type="AlphaFoldDB" id="A0A5D2QY81"/>
<dbReference type="EMBL" id="CM017613">
    <property type="protein sequence ID" value="TYI33173.1"/>
    <property type="molecule type" value="Genomic_DNA"/>
</dbReference>
<evidence type="ECO:0000313" key="2">
    <source>
        <dbReference type="Proteomes" id="UP000322667"/>
    </source>
</evidence>
<organism evidence="1 2">
    <name type="scientific">Gossypium tomentosum</name>
    <name type="common">Hawaiian cotton</name>
    <name type="synonym">Gossypium sandvicense</name>
    <dbReference type="NCBI Taxonomy" id="34277"/>
    <lineage>
        <taxon>Eukaryota</taxon>
        <taxon>Viridiplantae</taxon>
        <taxon>Streptophyta</taxon>
        <taxon>Embryophyta</taxon>
        <taxon>Tracheophyta</taxon>
        <taxon>Spermatophyta</taxon>
        <taxon>Magnoliopsida</taxon>
        <taxon>eudicotyledons</taxon>
        <taxon>Gunneridae</taxon>
        <taxon>Pentapetalae</taxon>
        <taxon>rosids</taxon>
        <taxon>malvids</taxon>
        <taxon>Malvales</taxon>
        <taxon>Malvaceae</taxon>
        <taxon>Malvoideae</taxon>
        <taxon>Gossypium</taxon>
    </lineage>
</organism>
<sequence>MLIIFYSSGPYKENNQAARQVYGICDRLFSKPYSLPQVTVLISKLSCTSWD</sequence>
<gene>
    <name evidence="1" type="ORF">ES332_A04G113900v1</name>
</gene>
<protein>
    <submittedName>
        <fullName evidence="1">Uncharacterized protein</fullName>
    </submittedName>
</protein>
<evidence type="ECO:0000313" key="1">
    <source>
        <dbReference type="EMBL" id="TYI33173.1"/>
    </source>
</evidence>
<accession>A0A5D2QY81</accession>
<name>A0A5D2QY81_GOSTO</name>
<reference evidence="1 2" key="1">
    <citation type="submission" date="2019-07" db="EMBL/GenBank/DDBJ databases">
        <title>WGS assembly of Gossypium tomentosum.</title>
        <authorList>
            <person name="Chen Z.J."/>
            <person name="Sreedasyam A."/>
            <person name="Ando A."/>
            <person name="Song Q."/>
            <person name="De L."/>
            <person name="Hulse-Kemp A."/>
            <person name="Ding M."/>
            <person name="Ye W."/>
            <person name="Kirkbride R."/>
            <person name="Jenkins J."/>
            <person name="Plott C."/>
            <person name="Lovell J."/>
            <person name="Lin Y.-M."/>
            <person name="Vaughn R."/>
            <person name="Liu B."/>
            <person name="Li W."/>
            <person name="Simpson S."/>
            <person name="Scheffler B."/>
            <person name="Saski C."/>
            <person name="Grover C."/>
            <person name="Hu G."/>
            <person name="Conover J."/>
            <person name="Carlson J."/>
            <person name="Shu S."/>
            <person name="Boston L."/>
            <person name="Williams M."/>
            <person name="Peterson D."/>
            <person name="Mcgee K."/>
            <person name="Jones D."/>
            <person name="Wendel J."/>
            <person name="Stelly D."/>
            <person name="Grimwood J."/>
            <person name="Schmutz J."/>
        </authorList>
    </citation>
    <scope>NUCLEOTIDE SEQUENCE [LARGE SCALE GENOMIC DNA]</scope>
    <source>
        <strain evidence="1">7179.01</strain>
    </source>
</reference>
<keyword evidence="2" id="KW-1185">Reference proteome</keyword>
<proteinExistence type="predicted"/>
<dbReference type="Proteomes" id="UP000322667">
    <property type="component" value="Chromosome A04"/>
</dbReference>